<evidence type="ECO:0000256" key="1">
    <source>
        <dbReference type="ARBA" id="ARBA00004191"/>
    </source>
</evidence>
<keyword evidence="5 9" id="KW-0378">Hydrolase</keyword>
<protein>
    <recommendedName>
        <fullName evidence="13">Polygalacturonase</fullName>
    </recommendedName>
</protein>
<dbReference type="InterPro" id="IPR011050">
    <property type="entry name" value="Pectin_lyase_fold/virulence"/>
</dbReference>
<dbReference type="InterPro" id="IPR006626">
    <property type="entry name" value="PbH1"/>
</dbReference>
<feature type="signal peptide" evidence="10">
    <location>
        <begin position="1"/>
        <end position="21"/>
    </location>
</feature>
<keyword evidence="10" id="KW-0732">Signal</keyword>
<dbReference type="SMART" id="SM00710">
    <property type="entry name" value="PbH1"/>
    <property type="match status" value="5"/>
</dbReference>
<evidence type="ECO:0000256" key="3">
    <source>
        <dbReference type="ARBA" id="ARBA00022512"/>
    </source>
</evidence>
<keyword evidence="12" id="KW-1185">Reference proteome</keyword>
<dbReference type="Gene3D" id="2.160.20.10">
    <property type="entry name" value="Single-stranded right-handed beta-helix, Pectin lyase-like"/>
    <property type="match status" value="2"/>
</dbReference>
<dbReference type="EMBL" id="CAUOFW020002725">
    <property type="protein sequence ID" value="CAK9155674.1"/>
    <property type="molecule type" value="Genomic_DNA"/>
</dbReference>
<organism evidence="11 12">
    <name type="scientific">Ilex paraguariensis</name>
    <name type="common">yerba mate</name>
    <dbReference type="NCBI Taxonomy" id="185542"/>
    <lineage>
        <taxon>Eukaryota</taxon>
        <taxon>Viridiplantae</taxon>
        <taxon>Streptophyta</taxon>
        <taxon>Embryophyta</taxon>
        <taxon>Tracheophyta</taxon>
        <taxon>Spermatophyta</taxon>
        <taxon>Magnoliopsida</taxon>
        <taxon>eudicotyledons</taxon>
        <taxon>Gunneridae</taxon>
        <taxon>Pentapetalae</taxon>
        <taxon>asterids</taxon>
        <taxon>campanulids</taxon>
        <taxon>Aquifoliales</taxon>
        <taxon>Aquifoliaceae</taxon>
        <taxon>Ilex</taxon>
    </lineage>
</organism>
<evidence type="ECO:0000256" key="6">
    <source>
        <dbReference type="ARBA" id="ARBA00023295"/>
    </source>
</evidence>
<feature type="active site" evidence="8">
    <location>
        <position position="333"/>
    </location>
</feature>
<evidence type="ECO:0000313" key="12">
    <source>
        <dbReference type="Proteomes" id="UP001642360"/>
    </source>
</evidence>
<accession>A0ABC8SES9</accession>
<dbReference type="GO" id="GO:0071555">
    <property type="term" value="P:cell wall organization"/>
    <property type="evidence" value="ECO:0007669"/>
    <property type="project" value="UniProtKB-KW"/>
</dbReference>
<keyword evidence="6 9" id="KW-0326">Glycosidase</keyword>
<evidence type="ECO:0000256" key="9">
    <source>
        <dbReference type="RuleBase" id="RU361169"/>
    </source>
</evidence>
<dbReference type="PROSITE" id="PS00502">
    <property type="entry name" value="POLYGALACTURONASE"/>
    <property type="match status" value="1"/>
</dbReference>
<evidence type="ECO:0000256" key="5">
    <source>
        <dbReference type="ARBA" id="ARBA00022801"/>
    </source>
</evidence>
<evidence type="ECO:0000256" key="2">
    <source>
        <dbReference type="ARBA" id="ARBA00008834"/>
    </source>
</evidence>
<dbReference type="GO" id="GO:0004553">
    <property type="term" value="F:hydrolase activity, hydrolyzing O-glycosyl compounds"/>
    <property type="evidence" value="ECO:0007669"/>
    <property type="project" value="UniProtKB-ARBA"/>
</dbReference>
<evidence type="ECO:0000256" key="4">
    <source>
        <dbReference type="ARBA" id="ARBA00022525"/>
    </source>
</evidence>
<comment type="subcellular location">
    <subcellularLocation>
        <location evidence="1">Secreted</location>
        <location evidence="1">Cell wall</location>
    </subcellularLocation>
</comment>
<evidence type="ECO:0000256" key="7">
    <source>
        <dbReference type="ARBA" id="ARBA00023316"/>
    </source>
</evidence>
<name>A0ABC8SES9_9AQUA</name>
<dbReference type="PANTHER" id="PTHR31375">
    <property type="match status" value="1"/>
</dbReference>
<reference evidence="11 12" key="1">
    <citation type="submission" date="2024-02" db="EMBL/GenBank/DDBJ databases">
        <authorList>
            <person name="Vignale AGUSTIN F."/>
            <person name="Sosa J E."/>
            <person name="Modenutti C."/>
        </authorList>
    </citation>
    <scope>NUCLEOTIDE SEQUENCE [LARGE SCALE GENOMIC DNA]</scope>
</reference>
<dbReference type="InterPro" id="IPR000743">
    <property type="entry name" value="Glyco_hydro_28"/>
</dbReference>
<evidence type="ECO:0000256" key="10">
    <source>
        <dbReference type="SAM" id="SignalP"/>
    </source>
</evidence>
<dbReference type="Pfam" id="PF00295">
    <property type="entry name" value="Glyco_hydro_28"/>
    <property type="match status" value="2"/>
</dbReference>
<evidence type="ECO:0008006" key="13">
    <source>
        <dbReference type="Google" id="ProtNLM"/>
    </source>
</evidence>
<dbReference type="SUPFAM" id="SSF51126">
    <property type="entry name" value="Pectin lyase-like"/>
    <property type="match status" value="2"/>
</dbReference>
<dbReference type="Proteomes" id="UP001642360">
    <property type="component" value="Unassembled WGS sequence"/>
</dbReference>
<keyword evidence="3" id="KW-0134">Cell wall</keyword>
<proteinExistence type="inferred from homology"/>
<dbReference type="InterPro" id="IPR012334">
    <property type="entry name" value="Pectin_lyas_fold"/>
</dbReference>
<evidence type="ECO:0000256" key="8">
    <source>
        <dbReference type="PROSITE-ProRule" id="PRU10052"/>
    </source>
</evidence>
<sequence>MKVWALSFFVLILSCFLKVESNSSIYNVIDYGARGDGHIDDTKAFTKAWEAACSSSSSSSPTMQVPSEMTFMIQPLYFRGECDPKQINVEINGNIVGPKDPSDWTCYDGCREWIHFEHVDGLRVYGSGTINGQGQKWWDLNAFTKAWEAACSSSSSSSPTMHVPSEMTFMIQPLYFRGECDPKQINVEINGNIVGPKDPSDWTCYDGCREWIHFEHVDGLRVYGSGTINGQGQKWWDLNALKISNSNNVYLTGLSFKDNPRVHVEFKGSKSVYISGISIDAPGNSPNTDGIHIGGSTDVFINDCSIKTGDDCISMVDGSSNIQISNITCGPGHGISIGSLGKHGAEDKVENIHVSDVVFTGTTNGARIKTWQGGNGYVRDIVYERVLCQEIAYPIIINQNYCDHEHCETQNAAVQVSNVTFRQFLGTSRKETAIMLDCSKAVPCKDIILENIYLRTTHGHHAKSVNNNAHGRTQGLMVPVIPLS</sequence>
<comment type="similarity">
    <text evidence="2 9">Belongs to the glycosyl hydrolase 28 family.</text>
</comment>
<keyword evidence="7" id="KW-0961">Cell wall biogenesis/degradation</keyword>
<keyword evidence="4" id="KW-0964">Secreted</keyword>
<feature type="chain" id="PRO_5044806416" description="Polygalacturonase" evidence="10">
    <location>
        <begin position="22"/>
        <end position="484"/>
    </location>
</feature>
<dbReference type="AlphaFoldDB" id="A0ABC8SES9"/>
<dbReference type="FunFam" id="2.160.20.10:FF:000056">
    <property type="entry name" value="Pectin lyase-like superfamily protein"/>
    <property type="match status" value="1"/>
</dbReference>
<evidence type="ECO:0000313" key="11">
    <source>
        <dbReference type="EMBL" id="CAK9155674.1"/>
    </source>
</evidence>
<dbReference type="PROSITE" id="PS51257">
    <property type="entry name" value="PROKAR_LIPOPROTEIN"/>
    <property type="match status" value="1"/>
</dbReference>
<comment type="caution">
    <text evidence="11">The sequence shown here is derived from an EMBL/GenBank/DDBJ whole genome shotgun (WGS) entry which is preliminary data.</text>
</comment>
<gene>
    <name evidence="11" type="ORF">ILEXP_LOCUS24084</name>
</gene>